<gene>
    <name evidence="7" type="ORF">U27_04219</name>
</gene>
<keyword evidence="3 5" id="KW-1133">Transmembrane helix</keyword>
<accession>A0A081BY49</accession>
<evidence type="ECO:0000259" key="6">
    <source>
        <dbReference type="Pfam" id="PF04932"/>
    </source>
</evidence>
<feature type="domain" description="O-antigen ligase-related" evidence="6">
    <location>
        <begin position="258"/>
        <end position="402"/>
    </location>
</feature>
<dbReference type="InterPro" id="IPR007016">
    <property type="entry name" value="O-antigen_ligase-rel_domated"/>
</dbReference>
<feature type="transmembrane region" description="Helical" evidence="5">
    <location>
        <begin position="137"/>
        <end position="153"/>
    </location>
</feature>
<evidence type="ECO:0000256" key="4">
    <source>
        <dbReference type="ARBA" id="ARBA00023136"/>
    </source>
</evidence>
<evidence type="ECO:0000256" key="1">
    <source>
        <dbReference type="ARBA" id="ARBA00004141"/>
    </source>
</evidence>
<evidence type="ECO:0000256" key="5">
    <source>
        <dbReference type="SAM" id="Phobius"/>
    </source>
</evidence>
<dbReference type="PANTHER" id="PTHR37422:SF13">
    <property type="entry name" value="LIPOPOLYSACCHARIDE BIOSYNTHESIS PROTEIN PA4999-RELATED"/>
    <property type="match status" value="1"/>
</dbReference>
<keyword evidence="4 5" id="KW-0472">Membrane</keyword>
<dbReference type="eggNOG" id="COG3307">
    <property type="taxonomic scope" value="Bacteria"/>
</dbReference>
<organism evidence="7">
    <name type="scientific">Vecturithrix granuli</name>
    <dbReference type="NCBI Taxonomy" id="1499967"/>
    <lineage>
        <taxon>Bacteria</taxon>
        <taxon>Candidatus Moduliflexota</taxon>
        <taxon>Candidatus Vecturitrichia</taxon>
        <taxon>Candidatus Vecturitrichales</taxon>
        <taxon>Candidatus Vecturitrichaceae</taxon>
        <taxon>Candidatus Vecturithrix</taxon>
    </lineage>
</organism>
<feature type="transmembrane region" description="Helical" evidence="5">
    <location>
        <begin position="212"/>
        <end position="232"/>
    </location>
</feature>
<feature type="transmembrane region" description="Helical" evidence="5">
    <location>
        <begin position="299"/>
        <end position="319"/>
    </location>
</feature>
<evidence type="ECO:0000313" key="8">
    <source>
        <dbReference type="Proteomes" id="UP000030661"/>
    </source>
</evidence>
<feature type="transmembrane region" description="Helical" evidence="5">
    <location>
        <begin position="396"/>
        <end position="415"/>
    </location>
</feature>
<dbReference type="PANTHER" id="PTHR37422">
    <property type="entry name" value="TEICHURONIC ACID BIOSYNTHESIS PROTEIN TUAE"/>
    <property type="match status" value="1"/>
</dbReference>
<dbReference type="Pfam" id="PF04932">
    <property type="entry name" value="Wzy_C"/>
    <property type="match status" value="1"/>
</dbReference>
<evidence type="ECO:0000256" key="3">
    <source>
        <dbReference type="ARBA" id="ARBA00022989"/>
    </source>
</evidence>
<name>A0A081BY49_VECG1</name>
<dbReference type="AlphaFoldDB" id="A0A081BY49"/>
<proteinExistence type="predicted"/>
<reference evidence="7" key="1">
    <citation type="journal article" date="2015" name="PeerJ">
        <title>First genomic representation of candidate bacterial phylum KSB3 points to enhanced environmental sensing as a trigger of wastewater bulking.</title>
        <authorList>
            <person name="Sekiguchi Y."/>
            <person name="Ohashi A."/>
            <person name="Parks D.H."/>
            <person name="Yamauchi T."/>
            <person name="Tyson G.W."/>
            <person name="Hugenholtz P."/>
        </authorList>
    </citation>
    <scope>NUCLEOTIDE SEQUENCE [LARGE SCALE GENOMIC DNA]</scope>
</reference>
<evidence type="ECO:0000256" key="2">
    <source>
        <dbReference type="ARBA" id="ARBA00022692"/>
    </source>
</evidence>
<feature type="transmembrane region" description="Helical" evidence="5">
    <location>
        <begin position="5"/>
        <end position="24"/>
    </location>
</feature>
<protein>
    <recommendedName>
        <fullName evidence="6">O-antigen ligase-related domain-containing protein</fullName>
    </recommendedName>
</protein>
<feature type="transmembrane region" description="Helical" evidence="5">
    <location>
        <begin position="427"/>
        <end position="446"/>
    </location>
</feature>
<feature type="transmembrane region" description="Helical" evidence="5">
    <location>
        <begin position="275"/>
        <end position="292"/>
    </location>
</feature>
<dbReference type="GO" id="GO:0016020">
    <property type="term" value="C:membrane"/>
    <property type="evidence" value="ECO:0007669"/>
    <property type="project" value="UniProtKB-SubCell"/>
</dbReference>
<keyword evidence="8" id="KW-1185">Reference proteome</keyword>
<dbReference type="HOGENOM" id="CLU_035700_1_0_0"/>
<feature type="transmembrane region" description="Helical" evidence="5">
    <location>
        <begin position="253"/>
        <end position="269"/>
    </location>
</feature>
<sequence>MYEKIIEIGIILLLIYTPLAFGGVVQGSVALMELVIGLLMLVWLAKLVTQRQLLRSPGSQGSRRRKRYQLVLYTPSFLPLLVLFVLLIFLQLTPLPGFLIKWISPAAYRLYADAAGNIGVPIPVLLPLTVCTQATETGLYQLLAYCALFLLMINNIRSPRQIRRIVLVIVAVGCFEAFYGLFEYFSGRHHIFWHQKQSSLTVSGTFVNKNHFAGYMEMVIPLMFSVLFTHLGEHKQTATKKIVRFLDEKYMKTLLVSFFLFIMIGSLLLSGSRGGIISFVGGMASLLILAYHRRLLRKWIALILILGLLSAGLAVPIGWDLILSRFQTLADLTTEQSFQFRQEVWKGTLYMFGDFPVLGTGLGTFARIFPQYQTFPSDITFFYTENDYLQMLAETGIIGTGLAMWIGAMFFFTTLRAWKERQSRWSIILVTGGISAISSLLLHSCIDFNLHIPSNALLFCVIAAITYVAAHSHRRSIQ</sequence>
<dbReference type="STRING" id="1499967.U27_04219"/>
<dbReference type="Proteomes" id="UP000030661">
    <property type="component" value="Unassembled WGS sequence"/>
</dbReference>
<dbReference type="EMBL" id="DF820465">
    <property type="protein sequence ID" value="GAK57254.1"/>
    <property type="molecule type" value="Genomic_DNA"/>
</dbReference>
<feature type="transmembrane region" description="Helical" evidence="5">
    <location>
        <begin position="165"/>
        <end position="182"/>
    </location>
</feature>
<feature type="transmembrane region" description="Helical" evidence="5">
    <location>
        <begin position="452"/>
        <end position="470"/>
    </location>
</feature>
<evidence type="ECO:0000313" key="7">
    <source>
        <dbReference type="EMBL" id="GAK57254.1"/>
    </source>
</evidence>
<keyword evidence="2 5" id="KW-0812">Transmembrane</keyword>
<dbReference type="InterPro" id="IPR051533">
    <property type="entry name" value="WaaL-like"/>
</dbReference>
<feature type="transmembrane region" description="Helical" evidence="5">
    <location>
        <begin position="70"/>
        <end position="92"/>
    </location>
</feature>
<comment type="subcellular location">
    <subcellularLocation>
        <location evidence="1">Membrane</location>
        <topology evidence="1">Multi-pass membrane protein</topology>
    </subcellularLocation>
</comment>
<feature type="transmembrane region" description="Helical" evidence="5">
    <location>
        <begin position="30"/>
        <end position="49"/>
    </location>
</feature>